<evidence type="ECO:0000313" key="2">
    <source>
        <dbReference type="EMBL" id="OAE23962.1"/>
    </source>
</evidence>
<feature type="region of interest" description="Disordered" evidence="1">
    <location>
        <begin position="1"/>
        <end position="84"/>
    </location>
</feature>
<dbReference type="Proteomes" id="UP000077202">
    <property type="component" value="Unassembled WGS sequence"/>
</dbReference>
<feature type="compositionally biased region" description="Basic and acidic residues" evidence="1">
    <location>
        <begin position="1"/>
        <end position="31"/>
    </location>
</feature>
<organism evidence="2 3">
    <name type="scientific">Marchantia polymorpha subsp. ruderalis</name>
    <dbReference type="NCBI Taxonomy" id="1480154"/>
    <lineage>
        <taxon>Eukaryota</taxon>
        <taxon>Viridiplantae</taxon>
        <taxon>Streptophyta</taxon>
        <taxon>Embryophyta</taxon>
        <taxon>Marchantiophyta</taxon>
        <taxon>Marchantiopsida</taxon>
        <taxon>Marchantiidae</taxon>
        <taxon>Marchantiales</taxon>
        <taxon>Marchantiaceae</taxon>
        <taxon>Marchantia</taxon>
    </lineage>
</organism>
<evidence type="ECO:0000256" key="1">
    <source>
        <dbReference type="SAM" id="MobiDB-lite"/>
    </source>
</evidence>
<keyword evidence="3" id="KW-1185">Reference proteome</keyword>
<dbReference type="AlphaFoldDB" id="A0A176VUJ4"/>
<gene>
    <name evidence="2" type="ORF">AXG93_2836s1020</name>
</gene>
<accession>A0A176VUJ4</accession>
<comment type="caution">
    <text evidence="2">The sequence shown here is derived from an EMBL/GenBank/DDBJ whole genome shotgun (WGS) entry which is preliminary data.</text>
</comment>
<protein>
    <submittedName>
        <fullName evidence="2">Uncharacterized protein</fullName>
    </submittedName>
</protein>
<name>A0A176VUJ4_MARPO</name>
<reference evidence="2" key="1">
    <citation type="submission" date="2016-03" db="EMBL/GenBank/DDBJ databases">
        <title>Mechanisms controlling the formation of the plant cell surface in tip-growing cells are functionally conserved among land plants.</title>
        <authorList>
            <person name="Honkanen S."/>
            <person name="Jones V.A."/>
            <person name="Morieri G."/>
            <person name="Champion C."/>
            <person name="Hetherington A.J."/>
            <person name="Kelly S."/>
            <person name="Saint-Marcoux D."/>
            <person name="Proust H."/>
            <person name="Prescott H."/>
            <person name="Dolan L."/>
        </authorList>
    </citation>
    <scope>NUCLEOTIDE SEQUENCE [LARGE SCALE GENOMIC DNA]</scope>
    <source>
        <tissue evidence="2">Whole gametophyte</tissue>
    </source>
</reference>
<proteinExistence type="predicted"/>
<sequence>MGLLTREEEKRFPREREILTTESSKGTEDNNSRPPIPPQTTTQGPVAVLIKVPADGTVEPLKEGTEMVSPNSLSLERTRSAGSEEVLKPKTSEELVKELTLSDEILEQVVAQIAKAKTAEEDLHSKIAEIAGLQTVKWLKLDSLERQLMSTKASGSVGQKQIVEIVKTFPEGFDEVRQNVELEILNVLRRLGAWSSSDDAVTVTSDGTATETDSPEAVEILELPL</sequence>
<dbReference type="EMBL" id="LVLJ01002718">
    <property type="protein sequence ID" value="OAE23962.1"/>
    <property type="molecule type" value="Genomic_DNA"/>
</dbReference>
<evidence type="ECO:0000313" key="3">
    <source>
        <dbReference type="Proteomes" id="UP000077202"/>
    </source>
</evidence>